<comment type="similarity">
    <text evidence="3">Belongs to the HAD-like hydrolase superfamily. CbbY/CbbZ/Gph/YieH family.</text>
</comment>
<keyword evidence="6" id="KW-1185">Reference proteome</keyword>
<dbReference type="GO" id="GO:0016787">
    <property type="term" value="F:hydrolase activity"/>
    <property type="evidence" value="ECO:0007669"/>
    <property type="project" value="UniProtKB-KW"/>
</dbReference>
<dbReference type="InterPro" id="IPR023214">
    <property type="entry name" value="HAD_sf"/>
</dbReference>
<gene>
    <name evidence="5" type="ORF">ACFSQZ_05460</name>
</gene>
<dbReference type="EMBL" id="JBHUJC010000018">
    <property type="protein sequence ID" value="MFD2275908.1"/>
    <property type="molecule type" value="Genomic_DNA"/>
</dbReference>
<dbReference type="SFLD" id="SFLDG01129">
    <property type="entry name" value="C1.5:_HAD__Beta-PGM__Phosphata"/>
    <property type="match status" value="1"/>
</dbReference>
<dbReference type="SUPFAM" id="SSF56784">
    <property type="entry name" value="HAD-like"/>
    <property type="match status" value="1"/>
</dbReference>
<name>A0ABW5E1T1_9BACT</name>
<reference evidence="6" key="1">
    <citation type="journal article" date="2019" name="Int. J. Syst. Evol. Microbiol.">
        <title>The Global Catalogue of Microorganisms (GCM) 10K type strain sequencing project: providing services to taxonomists for standard genome sequencing and annotation.</title>
        <authorList>
            <consortium name="The Broad Institute Genomics Platform"/>
            <consortium name="The Broad Institute Genome Sequencing Center for Infectious Disease"/>
            <person name="Wu L."/>
            <person name="Ma J."/>
        </authorList>
    </citation>
    <scope>NUCLEOTIDE SEQUENCE [LARGE SCALE GENOMIC DNA]</scope>
    <source>
        <strain evidence="6">JCM 16545</strain>
    </source>
</reference>
<protein>
    <recommendedName>
        <fullName evidence="4">phosphoglycolate phosphatase</fullName>
        <ecNumber evidence="4">3.1.3.18</ecNumber>
    </recommendedName>
</protein>
<organism evidence="5 6">
    <name type="scientific">Rubritalea spongiae</name>
    <dbReference type="NCBI Taxonomy" id="430797"/>
    <lineage>
        <taxon>Bacteria</taxon>
        <taxon>Pseudomonadati</taxon>
        <taxon>Verrucomicrobiota</taxon>
        <taxon>Verrucomicrobiia</taxon>
        <taxon>Verrucomicrobiales</taxon>
        <taxon>Rubritaleaceae</taxon>
        <taxon>Rubritalea</taxon>
    </lineage>
</organism>
<evidence type="ECO:0000256" key="3">
    <source>
        <dbReference type="ARBA" id="ARBA00006171"/>
    </source>
</evidence>
<dbReference type="RefSeq" id="WP_377095390.1">
    <property type="nucleotide sequence ID" value="NZ_JBHSJM010000001.1"/>
</dbReference>
<sequence length="225" mass="24296">MYSHIIFDLDGTLIESLPGIAAALNTALAASKLPTHSIEDVRTFIGDGSLTLCERAAPDQSSETIHVIHETFLAEYPKAWKSGTTVFAGIHEVISELKGMGCTLSILSNKVHEFTTEMADYFFPEKPFDLVLGQREGIAKKPDPSGIHELLGELDKSSSNSILVGDSTIDVITARNAGIKSLAVTWGYHDKSALKAVSPTLTAHKVPQILELLTPTQVPSFRQPA</sequence>
<dbReference type="InterPro" id="IPR041492">
    <property type="entry name" value="HAD_2"/>
</dbReference>
<evidence type="ECO:0000256" key="2">
    <source>
        <dbReference type="ARBA" id="ARBA00004818"/>
    </source>
</evidence>
<dbReference type="Gene3D" id="1.10.150.240">
    <property type="entry name" value="Putative phosphatase, domain 2"/>
    <property type="match status" value="1"/>
</dbReference>
<keyword evidence="5" id="KW-0378">Hydrolase</keyword>
<dbReference type="SFLD" id="SFLDS00003">
    <property type="entry name" value="Haloacid_Dehalogenase"/>
    <property type="match status" value="1"/>
</dbReference>
<accession>A0ABW5E1T1</accession>
<evidence type="ECO:0000256" key="1">
    <source>
        <dbReference type="ARBA" id="ARBA00000830"/>
    </source>
</evidence>
<dbReference type="PRINTS" id="PR00413">
    <property type="entry name" value="HADHALOGNASE"/>
</dbReference>
<proteinExistence type="inferred from homology"/>
<evidence type="ECO:0000313" key="6">
    <source>
        <dbReference type="Proteomes" id="UP001597297"/>
    </source>
</evidence>
<evidence type="ECO:0000256" key="4">
    <source>
        <dbReference type="ARBA" id="ARBA00013078"/>
    </source>
</evidence>
<dbReference type="NCBIfam" id="TIGR01549">
    <property type="entry name" value="HAD-SF-IA-v1"/>
    <property type="match status" value="1"/>
</dbReference>
<dbReference type="InterPro" id="IPR036412">
    <property type="entry name" value="HAD-like_sf"/>
</dbReference>
<dbReference type="PANTHER" id="PTHR43434:SF1">
    <property type="entry name" value="PHOSPHOGLYCOLATE PHOSPHATASE"/>
    <property type="match status" value="1"/>
</dbReference>
<dbReference type="InterPro" id="IPR023198">
    <property type="entry name" value="PGP-like_dom2"/>
</dbReference>
<comment type="caution">
    <text evidence="5">The sequence shown here is derived from an EMBL/GenBank/DDBJ whole genome shotgun (WGS) entry which is preliminary data.</text>
</comment>
<dbReference type="EC" id="3.1.3.18" evidence="4"/>
<dbReference type="InterPro" id="IPR006439">
    <property type="entry name" value="HAD-SF_hydro_IA"/>
</dbReference>
<evidence type="ECO:0000313" key="5">
    <source>
        <dbReference type="EMBL" id="MFD2275908.1"/>
    </source>
</evidence>
<dbReference type="Pfam" id="PF13419">
    <property type="entry name" value="HAD_2"/>
    <property type="match status" value="1"/>
</dbReference>
<dbReference type="InterPro" id="IPR050155">
    <property type="entry name" value="HAD-like_hydrolase_sf"/>
</dbReference>
<dbReference type="PANTHER" id="PTHR43434">
    <property type="entry name" value="PHOSPHOGLYCOLATE PHOSPHATASE"/>
    <property type="match status" value="1"/>
</dbReference>
<comment type="catalytic activity">
    <reaction evidence="1">
        <text>2-phosphoglycolate + H2O = glycolate + phosphate</text>
        <dbReference type="Rhea" id="RHEA:14369"/>
        <dbReference type="ChEBI" id="CHEBI:15377"/>
        <dbReference type="ChEBI" id="CHEBI:29805"/>
        <dbReference type="ChEBI" id="CHEBI:43474"/>
        <dbReference type="ChEBI" id="CHEBI:58033"/>
        <dbReference type="EC" id="3.1.3.18"/>
    </reaction>
</comment>
<dbReference type="Gene3D" id="3.40.50.1000">
    <property type="entry name" value="HAD superfamily/HAD-like"/>
    <property type="match status" value="1"/>
</dbReference>
<comment type="pathway">
    <text evidence="2">Organic acid metabolism; glycolate biosynthesis; glycolate from 2-phosphoglycolate: step 1/1.</text>
</comment>
<dbReference type="Proteomes" id="UP001597297">
    <property type="component" value="Unassembled WGS sequence"/>
</dbReference>